<sequence>MPDRFPMALAPSGMVTTSFITNNSSTTFRNPRHTIIPAQFYEEMAPAHSLMAEETMQEFMLYTSTDDRTLYRYLIRQRGPVFYITMSRMENDVEAEQLGTRVVSNITRQDAIEECLAHCRRRSHTEVWRRRKALLAGVRNWLVCSVAMLTFIRLAIVKS</sequence>
<dbReference type="AlphaFoldDB" id="A0A2T2Y6G3"/>
<dbReference type="Proteomes" id="UP000240892">
    <property type="component" value="Unassembled WGS sequence"/>
</dbReference>
<evidence type="ECO:0000256" key="1">
    <source>
        <dbReference type="SAM" id="Phobius"/>
    </source>
</evidence>
<keyword evidence="3" id="KW-1185">Reference proteome</keyword>
<reference evidence="2 3" key="1">
    <citation type="submission" date="2018-03" db="EMBL/GenBank/DDBJ databases">
        <title>First report of an OXA-48+CTX-M-M-producing Kluyvera ascorbata clone recovered from patients admitted in a University Hospital in Madrid, Spain.</title>
        <authorList>
            <person name="Hernandez-Garcia M."/>
            <person name="Leon-Sampedro R."/>
            <person name="Perez-Viso B."/>
            <person name="Morosini M.I."/>
            <person name="Lopez-Fresnena N."/>
            <person name="Coque T.M."/>
            <person name="Bonten M."/>
            <person name="Malhotra-Kumar S."/>
            <person name="Ruiz-Garbajosa P."/>
            <person name="Canton R."/>
        </authorList>
    </citation>
    <scope>NUCLEOTIDE SEQUENCE [LARGE SCALE GENOMIC DNA]</scope>
    <source>
        <strain evidence="2 3">KA2</strain>
    </source>
</reference>
<evidence type="ECO:0000313" key="3">
    <source>
        <dbReference type="Proteomes" id="UP000240892"/>
    </source>
</evidence>
<comment type="caution">
    <text evidence="2">The sequence shown here is derived from an EMBL/GenBank/DDBJ whole genome shotgun (WGS) entry which is preliminary data.</text>
</comment>
<dbReference type="EMBL" id="PYHO01000002">
    <property type="protein sequence ID" value="PSR48115.1"/>
    <property type="molecule type" value="Genomic_DNA"/>
</dbReference>
<gene>
    <name evidence="2" type="ORF">C8256_02910</name>
</gene>
<keyword evidence="1" id="KW-0812">Transmembrane</keyword>
<accession>A0A2T2Y6G3</accession>
<evidence type="ECO:0000313" key="2">
    <source>
        <dbReference type="EMBL" id="PSR48115.1"/>
    </source>
</evidence>
<organism evidence="2 3">
    <name type="scientific">Kluyvera genomosp. 2</name>
    <dbReference type="NCBI Taxonomy" id="2774054"/>
    <lineage>
        <taxon>Bacteria</taxon>
        <taxon>Pseudomonadati</taxon>
        <taxon>Pseudomonadota</taxon>
        <taxon>Gammaproteobacteria</taxon>
        <taxon>Enterobacterales</taxon>
        <taxon>Enterobacteriaceae</taxon>
        <taxon>Kluyvera</taxon>
    </lineage>
</organism>
<feature type="transmembrane region" description="Helical" evidence="1">
    <location>
        <begin position="138"/>
        <end position="156"/>
    </location>
</feature>
<protein>
    <submittedName>
        <fullName evidence="2">Uncharacterized protein</fullName>
    </submittedName>
</protein>
<name>A0A2T2Y6G3_9ENTR</name>
<keyword evidence="1" id="KW-0472">Membrane</keyword>
<keyword evidence="1" id="KW-1133">Transmembrane helix</keyword>
<proteinExistence type="predicted"/>